<feature type="binding site" evidence="7">
    <location>
        <position position="61"/>
    </location>
    <ligand>
        <name>Zn(2+)</name>
        <dbReference type="ChEBI" id="CHEBI:29105"/>
        <label>2</label>
    </ligand>
</feature>
<feature type="binding site" evidence="7">
    <location>
        <position position="133"/>
    </location>
    <ligand>
        <name>Zn(2+)</name>
        <dbReference type="ChEBI" id="CHEBI:29105"/>
        <label>2</label>
    </ligand>
</feature>
<evidence type="ECO:0000256" key="3">
    <source>
        <dbReference type="ARBA" id="ARBA00006759"/>
    </source>
</evidence>
<dbReference type="InterPro" id="IPR036866">
    <property type="entry name" value="RibonucZ/Hydroxyglut_hydro"/>
</dbReference>
<dbReference type="InterPro" id="IPR001279">
    <property type="entry name" value="Metallo-B-lactamas"/>
</dbReference>
<dbReference type="Pfam" id="PF00753">
    <property type="entry name" value="Lactamase_B"/>
    <property type="match status" value="1"/>
</dbReference>
<dbReference type="GO" id="GO:0004416">
    <property type="term" value="F:hydroxyacylglutathione hydrolase activity"/>
    <property type="evidence" value="ECO:0007669"/>
    <property type="project" value="UniProtKB-EC"/>
</dbReference>
<keyword evidence="4 7" id="KW-0479">Metal-binding</keyword>
<feature type="binding site" evidence="7">
    <location>
        <position position="171"/>
    </location>
    <ligand>
        <name>Zn(2+)</name>
        <dbReference type="ChEBI" id="CHEBI:29105"/>
        <label>2</label>
    </ligand>
</feature>
<feature type="binding site" evidence="7">
    <location>
        <position position="58"/>
    </location>
    <ligand>
        <name>Zn(2+)</name>
        <dbReference type="ChEBI" id="CHEBI:29105"/>
        <label>1</label>
    </ligand>
</feature>
<dbReference type="HAMAP" id="MF_01374">
    <property type="entry name" value="Glyoxalase_2"/>
    <property type="match status" value="1"/>
</dbReference>
<evidence type="ECO:0000313" key="10">
    <source>
        <dbReference type="Proteomes" id="UP001560685"/>
    </source>
</evidence>
<dbReference type="RefSeq" id="WP_369313007.1">
    <property type="nucleotide sequence ID" value="NZ_JBEHZE010000001.1"/>
</dbReference>
<dbReference type="PANTHER" id="PTHR43705">
    <property type="entry name" value="HYDROXYACYLGLUTATHIONE HYDROLASE"/>
    <property type="match status" value="1"/>
</dbReference>
<dbReference type="SUPFAM" id="SSF56281">
    <property type="entry name" value="Metallo-hydrolase/oxidoreductase"/>
    <property type="match status" value="1"/>
</dbReference>
<keyword evidence="6 7" id="KW-0862">Zinc</keyword>
<accession>A0ABV3Z3K4</accession>
<feature type="binding site" evidence="7">
    <location>
        <position position="133"/>
    </location>
    <ligand>
        <name>Zn(2+)</name>
        <dbReference type="ChEBI" id="CHEBI:29105"/>
        <label>1</label>
    </ligand>
</feature>
<evidence type="ECO:0000256" key="5">
    <source>
        <dbReference type="ARBA" id="ARBA00022801"/>
    </source>
</evidence>
<comment type="similarity">
    <text evidence="3 7">Belongs to the metallo-beta-lactamase superfamily. Glyoxalase II family.</text>
</comment>
<comment type="catalytic activity">
    <reaction evidence="1 7">
        <text>an S-(2-hydroxyacyl)glutathione + H2O = a 2-hydroxy carboxylate + glutathione + H(+)</text>
        <dbReference type="Rhea" id="RHEA:21864"/>
        <dbReference type="ChEBI" id="CHEBI:15377"/>
        <dbReference type="ChEBI" id="CHEBI:15378"/>
        <dbReference type="ChEBI" id="CHEBI:57925"/>
        <dbReference type="ChEBI" id="CHEBI:58896"/>
        <dbReference type="ChEBI" id="CHEBI:71261"/>
        <dbReference type="EC" id="3.1.2.6"/>
    </reaction>
</comment>
<evidence type="ECO:0000313" key="9">
    <source>
        <dbReference type="EMBL" id="MEX6633068.1"/>
    </source>
</evidence>
<protein>
    <recommendedName>
        <fullName evidence="7">Hydroxyacylglutathione hydrolase</fullName>
        <ecNumber evidence="7">3.1.2.6</ecNumber>
    </recommendedName>
    <alternativeName>
        <fullName evidence="7">Glyoxalase II</fullName>
        <shortName evidence="7">Glx II</shortName>
    </alternativeName>
</protein>
<keyword evidence="10" id="KW-1185">Reference proteome</keyword>
<dbReference type="InterPro" id="IPR050110">
    <property type="entry name" value="Glyoxalase_II_hydrolase"/>
</dbReference>
<evidence type="ECO:0000256" key="2">
    <source>
        <dbReference type="ARBA" id="ARBA00004963"/>
    </source>
</evidence>
<dbReference type="Proteomes" id="UP001560685">
    <property type="component" value="Unassembled WGS sequence"/>
</dbReference>
<evidence type="ECO:0000256" key="6">
    <source>
        <dbReference type="ARBA" id="ARBA00022833"/>
    </source>
</evidence>
<dbReference type="InterPro" id="IPR032282">
    <property type="entry name" value="HAGH_C"/>
</dbReference>
<comment type="caution">
    <text evidence="9">The sequence shown here is derived from an EMBL/GenBank/DDBJ whole genome shotgun (WGS) entry which is preliminary data.</text>
</comment>
<evidence type="ECO:0000256" key="4">
    <source>
        <dbReference type="ARBA" id="ARBA00022723"/>
    </source>
</evidence>
<dbReference type="SMART" id="SM00849">
    <property type="entry name" value="Lactamase_B"/>
    <property type="match status" value="1"/>
</dbReference>
<comment type="pathway">
    <text evidence="2 7">Secondary metabolite metabolism; methylglyoxal degradation; (R)-lactate from methylglyoxal: step 2/2.</text>
</comment>
<dbReference type="InterPro" id="IPR035680">
    <property type="entry name" value="Clx_II_MBL"/>
</dbReference>
<organism evidence="9 10">
    <name type="scientific">Hyphococcus lacteus</name>
    <dbReference type="NCBI Taxonomy" id="3143536"/>
    <lineage>
        <taxon>Bacteria</taxon>
        <taxon>Pseudomonadati</taxon>
        <taxon>Pseudomonadota</taxon>
        <taxon>Alphaproteobacteria</taxon>
        <taxon>Parvularculales</taxon>
        <taxon>Parvularculaceae</taxon>
        <taxon>Hyphococcus</taxon>
    </lineage>
</organism>
<comment type="cofactor">
    <cofactor evidence="7">
        <name>Zn(2+)</name>
        <dbReference type="ChEBI" id="CHEBI:29105"/>
    </cofactor>
    <text evidence="7">Binds 2 Zn(2+) ions per subunit.</text>
</comment>
<comment type="function">
    <text evidence="7">Thiolesterase that catalyzes the hydrolysis of S-D-lactoyl-glutathione to form glutathione and D-lactic acid.</text>
</comment>
<evidence type="ECO:0000259" key="8">
    <source>
        <dbReference type="SMART" id="SM00849"/>
    </source>
</evidence>
<dbReference type="PIRSF" id="PIRSF005457">
    <property type="entry name" value="Glx"/>
    <property type="match status" value="1"/>
</dbReference>
<dbReference type="CDD" id="cd07723">
    <property type="entry name" value="hydroxyacylglutathione_hydrolase_MBL-fold"/>
    <property type="match status" value="1"/>
</dbReference>
<evidence type="ECO:0000256" key="7">
    <source>
        <dbReference type="HAMAP-Rule" id="MF_01374"/>
    </source>
</evidence>
<dbReference type="InterPro" id="IPR017782">
    <property type="entry name" value="Hydroxyacylglutathione_Hdrlase"/>
</dbReference>
<feature type="domain" description="Metallo-beta-lactamase" evidence="8">
    <location>
        <begin position="13"/>
        <end position="171"/>
    </location>
</feature>
<dbReference type="Pfam" id="PF16123">
    <property type="entry name" value="HAGH_C"/>
    <property type="match status" value="1"/>
</dbReference>
<feature type="binding site" evidence="7">
    <location>
        <position position="60"/>
    </location>
    <ligand>
        <name>Zn(2+)</name>
        <dbReference type="ChEBI" id="CHEBI:29105"/>
        <label>2</label>
    </ligand>
</feature>
<dbReference type="EC" id="3.1.2.6" evidence="7"/>
<feature type="binding site" evidence="7">
    <location>
        <position position="114"/>
    </location>
    <ligand>
        <name>Zn(2+)</name>
        <dbReference type="ChEBI" id="CHEBI:29105"/>
        <label>1</label>
    </ligand>
</feature>
<keyword evidence="5 7" id="KW-0378">Hydrolase</keyword>
<evidence type="ECO:0000256" key="1">
    <source>
        <dbReference type="ARBA" id="ARBA00001623"/>
    </source>
</evidence>
<reference evidence="9 10" key="1">
    <citation type="submission" date="2024-05" db="EMBL/GenBank/DDBJ databases">
        <title>Three bacterial strains, DH-69, EH-24, and ECK-19 isolated from coastal sediments.</title>
        <authorList>
            <person name="Ye Y.-Q."/>
            <person name="Du Z.-J."/>
        </authorList>
    </citation>
    <scope>NUCLEOTIDE SEQUENCE [LARGE SCALE GENOMIC DNA]</scope>
    <source>
        <strain evidence="9 10">ECK-19</strain>
    </source>
</reference>
<comment type="subunit">
    <text evidence="7">Monomer.</text>
</comment>
<dbReference type="NCBIfam" id="TIGR03413">
    <property type="entry name" value="GSH_gloB"/>
    <property type="match status" value="1"/>
</dbReference>
<dbReference type="PANTHER" id="PTHR43705:SF1">
    <property type="entry name" value="HYDROXYACYLGLUTATHIONE HYDROLASE GLOB"/>
    <property type="match status" value="1"/>
</dbReference>
<sequence length="255" mass="27420">MPIEIRQIPCLSDNYGYLVRDATSGLVASIDTPDPEAINQALESAGWKLTHILNTHHHYDHAGGNLALKEKWSCEIIGPRGEQEKIPGIDRAVGNGDTVALGPTTASVLDTPGHTAGHVIYHFKGDDVAFVGDTIFAMGCGRLFEGTPDQMWASLQKISTMPPETKLYCAHEYTKANAAFALSVDPDNTALQHRAAEVDAMREKNIPTVPTTVGQELATNPFLRPDDGALQATIGLLGASTVDVFAKTRALKDSF</sequence>
<proteinExistence type="inferred from homology"/>
<dbReference type="Gene3D" id="3.60.15.10">
    <property type="entry name" value="Ribonuclease Z/Hydroxyacylglutathione hydrolase-like"/>
    <property type="match status" value="1"/>
</dbReference>
<name>A0ABV3Z3K4_9PROT</name>
<gene>
    <name evidence="7 9" type="primary">gloB</name>
    <name evidence="9" type="ORF">ABFZ84_05850</name>
</gene>
<feature type="binding site" evidence="7">
    <location>
        <position position="56"/>
    </location>
    <ligand>
        <name>Zn(2+)</name>
        <dbReference type="ChEBI" id="CHEBI:29105"/>
        <label>1</label>
    </ligand>
</feature>
<dbReference type="EMBL" id="JBEHZE010000001">
    <property type="protein sequence ID" value="MEX6633068.1"/>
    <property type="molecule type" value="Genomic_DNA"/>
</dbReference>